<evidence type="ECO:0000256" key="3">
    <source>
        <dbReference type="SAM" id="MobiDB-lite"/>
    </source>
</evidence>
<evidence type="ECO:0000259" key="6">
    <source>
        <dbReference type="Pfam" id="PF13193"/>
    </source>
</evidence>
<feature type="domain" description="AMP-dependent synthetase/ligase" evidence="5">
    <location>
        <begin position="150"/>
        <end position="284"/>
    </location>
</feature>
<name>A0AAV1DEY1_OLDCO</name>
<dbReference type="InterPro" id="IPR045851">
    <property type="entry name" value="AMP-bd_C_sf"/>
</dbReference>
<dbReference type="GO" id="GO:0009698">
    <property type="term" value="P:phenylpropanoid metabolic process"/>
    <property type="evidence" value="ECO:0007669"/>
    <property type="project" value="UniProtKB-KW"/>
</dbReference>
<dbReference type="EMBL" id="OX459122">
    <property type="protein sequence ID" value="CAI9106421.1"/>
    <property type="molecule type" value="Genomic_DNA"/>
</dbReference>
<dbReference type="Pfam" id="PF00501">
    <property type="entry name" value="AMP-binding"/>
    <property type="match status" value="1"/>
</dbReference>
<keyword evidence="4" id="KW-0472">Membrane</keyword>
<comment type="pathway">
    <text evidence="1">Phytoalexin biosynthesis; 3,4',5-trihydroxystilbene biosynthesis; 3,4',5-trihydroxystilbene from trans-4-coumarate: step 1/2.</text>
</comment>
<keyword evidence="4" id="KW-0812">Transmembrane</keyword>
<keyword evidence="2" id="KW-0587">Phenylpropanoid metabolism</keyword>
<evidence type="ECO:0000256" key="4">
    <source>
        <dbReference type="SAM" id="Phobius"/>
    </source>
</evidence>
<evidence type="ECO:0000256" key="2">
    <source>
        <dbReference type="ARBA" id="ARBA00023051"/>
    </source>
</evidence>
<dbReference type="SUPFAM" id="SSF56801">
    <property type="entry name" value="Acetyl-CoA synthetase-like"/>
    <property type="match status" value="1"/>
</dbReference>
<feature type="compositionally biased region" description="Polar residues" evidence="3">
    <location>
        <begin position="71"/>
        <end position="83"/>
    </location>
</feature>
<dbReference type="PANTHER" id="PTHR44394">
    <property type="entry name" value="BETA-ALANINE-ACTIVATING ENZYME"/>
    <property type="match status" value="1"/>
</dbReference>
<keyword evidence="8" id="KW-1185">Reference proteome</keyword>
<dbReference type="InterPro" id="IPR042099">
    <property type="entry name" value="ANL_N_sf"/>
</dbReference>
<feature type="transmembrane region" description="Helical" evidence="4">
    <location>
        <begin position="531"/>
        <end position="550"/>
    </location>
</feature>
<proteinExistence type="predicted"/>
<keyword evidence="4" id="KW-1133">Transmembrane helix</keyword>
<gene>
    <name evidence="7" type="ORF">OLC1_LOCUS14918</name>
</gene>
<dbReference type="GO" id="GO:0043041">
    <property type="term" value="P:amino acid activation for nonribosomal peptide biosynthetic process"/>
    <property type="evidence" value="ECO:0007669"/>
    <property type="project" value="TreeGrafter"/>
</dbReference>
<sequence length="569" mass="63536">MANNNEQSPEREDKRPGCCISHLFHYAALKSPDKVAVIHASGGAKLMSQQPRNNYAGDGQTSPSVTINESIESQTTLPESSSSPQPPVYEGDKCFTYSDIHRAVDVLSSRLRRILDGADDPHLTRLPQSEISSSTGQRINFLETKYIPRRIAIYMEPSVEYIVGVLSVLRCGEAFMPLDPSWPKERILSVVSSSRADHIIGCKISGDDKYFHQLDKLNWLLSSGHCPVLCISMIDFAIQHDEFCDLPWPCQPEVSRLFSYLMHTSGSTGKPKGICGTEADVCCELACGCSITNENGSSSIAKSKLYKTLNVPIGLPLYNCDVVLVREDAPGYGEICVQGLCNAAGYYDHPSVTPLSYVEMPDESRTYSNFKHQYYFKTGDFARQLDSGVLIFVGREDRTIKFNGQRIALEEIESTLIEHPNIVNAAVVCQKNHEEVMYIEAHVVRKPKEDSNEHFKSLIRSWMYNKVPQAVVPSRVICAKSLPISSGKVDYNRLLRSSFSRERSGHTTDEIQDHDLLEAITKVVGLTIIKIFLHVLFLLSGFSFHVIYMLNFVQTKTSGYEDLKGNIGV</sequence>
<evidence type="ECO:0000256" key="1">
    <source>
        <dbReference type="ARBA" id="ARBA00004930"/>
    </source>
</evidence>
<dbReference type="Pfam" id="PF13193">
    <property type="entry name" value="AMP-binding_C"/>
    <property type="match status" value="1"/>
</dbReference>
<dbReference type="Gene3D" id="3.40.50.12780">
    <property type="entry name" value="N-terminal domain of ligase-like"/>
    <property type="match status" value="2"/>
</dbReference>
<dbReference type="AlphaFoldDB" id="A0AAV1DEY1"/>
<evidence type="ECO:0000313" key="7">
    <source>
        <dbReference type="EMBL" id="CAI9106421.1"/>
    </source>
</evidence>
<dbReference type="InterPro" id="IPR020845">
    <property type="entry name" value="AMP-binding_CS"/>
</dbReference>
<dbReference type="PROSITE" id="PS00455">
    <property type="entry name" value="AMP_BINDING"/>
    <property type="match status" value="1"/>
</dbReference>
<feature type="region of interest" description="Disordered" evidence="3">
    <location>
        <begin position="71"/>
        <end position="90"/>
    </location>
</feature>
<dbReference type="PANTHER" id="PTHR44394:SF1">
    <property type="entry name" value="BETA-ALANINE-ACTIVATING ENZYME"/>
    <property type="match status" value="1"/>
</dbReference>
<dbReference type="Gene3D" id="3.30.300.30">
    <property type="match status" value="1"/>
</dbReference>
<dbReference type="InterPro" id="IPR000873">
    <property type="entry name" value="AMP-dep_synth/lig_dom"/>
</dbReference>
<dbReference type="InterPro" id="IPR052091">
    <property type="entry name" value="Beta-ala_Activ/Resist"/>
</dbReference>
<organism evidence="7 8">
    <name type="scientific">Oldenlandia corymbosa var. corymbosa</name>
    <dbReference type="NCBI Taxonomy" id="529605"/>
    <lineage>
        <taxon>Eukaryota</taxon>
        <taxon>Viridiplantae</taxon>
        <taxon>Streptophyta</taxon>
        <taxon>Embryophyta</taxon>
        <taxon>Tracheophyta</taxon>
        <taxon>Spermatophyta</taxon>
        <taxon>Magnoliopsida</taxon>
        <taxon>eudicotyledons</taxon>
        <taxon>Gunneridae</taxon>
        <taxon>Pentapetalae</taxon>
        <taxon>asterids</taxon>
        <taxon>lamiids</taxon>
        <taxon>Gentianales</taxon>
        <taxon>Rubiaceae</taxon>
        <taxon>Rubioideae</taxon>
        <taxon>Spermacoceae</taxon>
        <taxon>Hedyotis-Oldenlandia complex</taxon>
        <taxon>Oldenlandia</taxon>
    </lineage>
</organism>
<feature type="domain" description="AMP-binding enzyme C-terminal" evidence="6">
    <location>
        <begin position="411"/>
        <end position="484"/>
    </location>
</feature>
<evidence type="ECO:0000313" key="8">
    <source>
        <dbReference type="Proteomes" id="UP001161247"/>
    </source>
</evidence>
<dbReference type="InterPro" id="IPR025110">
    <property type="entry name" value="AMP-bd_C"/>
</dbReference>
<protein>
    <submittedName>
        <fullName evidence="7">OLC1v1005574C1</fullName>
    </submittedName>
</protein>
<reference evidence="7" key="1">
    <citation type="submission" date="2023-03" db="EMBL/GenBank/DDBJ databases">
        <authorList>
            <person name="Julca I."/>
        </authorList>
    </citation>
    <scope>NUCLEOTIDE SEQUENCE</scope>
</reference>
<evidence type="ECO:0000259" key="5">
    <source>
        <dbReference type="Pfam" id="PF00501"/>
    </source>
</evidence>
<dbReference type="Proteomes" id="UP001161247">
    <property type="component" value="Chromosome 5"/>
</dbReference>
<accession>A0AAV1DEY1</accession>